<organism evidence="8 9">
    <name type="scientific">Phlyctema vagabunda</name>
    <dbReference type="NCBI Taxonomy" id="108571"/>
    <lineage>
        <taxon>Eukaryota</taxon>
        <taxon>Fungi</taxon>
        <taxon>Dikarya</taxon>
        <taxon>Ascomycota</taxon>
        <taxon>Pezizomycotina</taxon>
        <taxon>Leotiomycetes</taxon>
        <taxon>Helotiales</taxon>
        <taxon>Dermateaceae</taxon>
        <taxon>Phlyctema</taxon>
    </lineage>
</organism>
<dbReference type="Pfam" id="PF08801">
    <property type="entry name" value="Nucleoporin_N"/>
    <property type="match status" value="1"/>
</dbReference>
<feature type="domain" description="Nucleoporin Nup133/Nup155-like C-terminal" evidence="6">
    <location>
        <begin position="670"/>
        <end position="1339"/>
    </location>
</feature>
<evidence type="ECO:0000256" key="2">
    <source>
        <dbReference type="ARBA" id="ARBA00007373"/>
    </source>
</evidence>
<evidence type="ECO:0000256" key="3">
    <source>
        <dbReference type="ARBA" id="ARBA00022448"/>
    </source>
</evidence>
<dbReference type="Gene3D" id="1.25.40.450">
    <property type="entry name" value="Nucleoporin, helical domain, N-terminal subdomain"/>
    <property type="match status" value="1"/>
</dbReference>
<dbReference type="InterPro" id="IPR014908">
    <property type="entry name" value="Nucleoporin_Nup133/Nup155_N"/>
</dbReference>
<dbReference type="PANTHER" id="PTHR10350">
    <property type="entry name" value="NUCLEAR PORE COMPLEX PROTEIN NUP155"/>
    <property type="match status" value="1"/>
</dbReference>
<dbReference type="Gene3D" id="1.20.120.1880">
    <property type="entry name" value="Nucleoporin, helical C-terminal domain"/>
    <property type="match status" value="1"/>
</dbReference>
<keyword evidence="4" id="KW-0539">Nucleus</keyword>
<dbReference type="Proteomes" id="UP001629113">
    <property type="component" value="Unassembled WGS sequence"/>
</dbReference>
<dbReference type="SUPFAM" id="SSF101898">
    <property type="entry name" value="NHL repeat"/>
    <property type="match status" value="1"/>
</dbReference>
<feature type="domain" description="Nucleoporin Nup133/Nup155-like N-terminal" evidence="7">
    <location>
        <begin position="120"/>
        <end position="564"/>
    </location>
</feature>
<keyword evidence="3" id="KW-0813">Transport</keyword>
<dbReference type="EMBL" id="JBFCZG010000001">
    <property type="protein sequence ID" value="KAL3428477.1"/>
    <property type="molecule type" value="Genomic_DNA"/>
</dbReference>
<comment type="subcellular location">
    <subcellularLocation>
        <location evidence="1">Nucleus</location>
    </subcellularLocation>
</comment>
<reference evidence="8 9" key="1">
    <citation type="submission" date="2024-06" db="EMBL/GenBank/DDBJ databases">
        <title>Complete genome of Phlyctema vagabunda strain 19-DSS-EL-015.</title>
        <authorList>
            <person name="Fiorenzani C."/>
        </authorList>
    </citation>
    <scope>NUCLEOTIDE SEQUENCE [LARGE SCALE GENOMIC DNA]</scope>
    <source>
        <strain evidence="8 9">19-DSS-EL-015</strain>
    </source>
</reference>
<dbReference type="Gene3D" id="1.25.40.440">
    <property type="entry name" value="Nucleoporin, helical domain, central subdomain"/>
    <property type="match status" value="1"/>
</dbReference>
<dbReference type="InterPro" id="IPR042538">
    <property type="entry name" value="Nucleoporin_Nup155_C_3"/>
</dbReference>
<dbReference type="Pfam" id="PF03177">
    <property type="entry name" value="Nucleoporin_C"/>
    <property type="match status" value="1"/>
</dbReference>
<gene>
    <name evidence="8" type="ORF">PVAG01_01986</name>
</gene>
<dbReference type="InterPro" id="IPR042533">
    <property type="entry name" value="Nucleoporin_Nup155_C_1"/>
</dbReference>
<evidence type="ECO:0000259" key="7">
    <source>
        <dbReference type="Pfam" id="PF08801"/>
    </source>
</evidence>
<evidence type="ECO:0000313" key="8">
    <source>
        <dbReference type="EMBL" id="KAL3428477.1"/>
    </source>
</evidence>
<sequence length="1363" mass="152474">MSYPTLQTPQRELPGAFLQTPAGARYASQPPIRQPVFQRESFPGLQGGAQAQGQAQRQQAAQAPEAPHVRPLQPIQRAARTINETLQKESSFPDLDSYVKQGISSDYEVPSPITEPAWAPFQKTKMYNIPDTIFEQYNRAQVQTMMGLFAELNHAWVTIDNALYLWDYTHPNPELVGFEEQANSITAVKLVKPRPGVFVQTLTHILVVATTADIFLLGVAASSDVNGIKTVELYQTRMSLSIRGIDVRVIEGSNATGRIFFAGHGDNEVYELSYQQEEKWFASRCAKICHTSPGYTSLMPRVFSQRSQEFVRDIVIDDSRRLLYTLSSESSIRTFHMDSATTLHMVIEKRQQECLRDISHMTSASPLLTGKMSIVSVNPISAREASKLHLMATTSTGCRLFLSATRGYGYLNNQGAPQSMQVQHIKFPPRAPSQQPGQAIYNGGETATETGSDALSHTRLSLRYPPGFFLCFVTKESNVNHDALFVSAPDTGRISAQARDLSAQASKYYEQAVWLELGSRAEAIGLVTKPFAAAPQPFGFGNELAVQYDEPATEIAILTNTGVHTIRRRRLVDVFAAALRQNGGDEGLENEIKKFIRQYGRGETTATALAVACGQGSDVAPGDTRMARVSDPETLELARKAFVEYGGRPSMNENTVAEGSMLAVDTVTPSSRHAGLALYMSRLVRSVWKASVITQGTTLTGEISITSTINPAKLLSVQENLTRLASFLEKNKTFIEGLTGPEGLQRATSKQEEVALQGEHQALHSLQMLNSSIIEGISFVLMLFDERVDEIWVALDDTTRQRLRELTYELLFATETGKDLAKVLVKAIVNRNIAKDSNVTQVAEALRRRCGSFCSADDVVIFKSQELLKQAAEAGGVSDQARKILNESLRLFQSVAGSLSFENLQNAVGKFTEMQFYAGAITLALDVAAQSDRGNKALYWINDGRPENDDRKDIYAKRKQCYDLIHQILQMVDEATAREPEIVDGRFTLAATKRNEAHIVVNKSEDEIFQFDLYDWYLNQGWTDRLLGVDSRFVEIYLERKAVDELDKADLLWRFYANQEDYYKAADVQHNLAKSQFAIPLAKRITYLSHAKTHASTQSAGIGRQARQILLHEVSELLEIANIQDELLHKLRSEDRLTAERKAEIVAHLDGEILALTDLYNRYADPASYFDICLIICQAANHRTDADIMSTWQNLLDVVHTKIVEDPNATVQPYEAIINIVCDMASRLNFSESTFSPAILIPMIERYAFEQQRDVGPRTWVVDLFLRVHFPHEIILSTLTSMFYNDEAPFSGRNRRVIAEHILYILEQWYQECASNNMRLFGGEQNAVEIDQLLIELIDTGGFQPAELQGAQQMRARIARDFR</sequence>
<evidence type="ECO:0000256" key="5">
    <source>
        <dbReference type="SAM" id="MobiDB-lite"/>
    </source>
</evidence>
<dbReference type="InterPro" id="IPR007187">
    <property type="entry name" value="Nucleoporin_Nup133/Nup155_C"/>
</dbReference>
<evidence type="ECO:0000256" key="4">
    <source>
        <dbReference type="ARBA" id="ARBA00023242"/>
    </source>
</evidence>
<feature type="region of interest" description="Disordered" evidence="5">
    <location>
        <begin position="1"/>
        <end position="73"/>
    </location>
</feature>
<dbReference type="Gene3D" id="1.20.58.1780">
    <property type="match status" value="1"/>
</dbReference>
<dbReference type="PANTHER" id="PTHR10350:SF6">
    <property type="entry name" value="NUCLEAR PORE COMPLEX PROTEIN NUP155"/>
    <property type="match status" value="1"/>
</dbReference>
<evidence type="ECO:0000313" key="9">
    <source>
        <dbReference type="Proteomes" id="UP001629113"/>
    </source>
</evidence>
<dbReference type="InterPro" id="IPR004870">
    <property type="entry name" value="Nucleoporin_Nup155"/>
</dbReference>
<evidence type="ECO:0000259" key="6">
    <source>
        <dbReference type="Pfam" id="PF03177"/>
    </source>
</evidence>
<comment type="similarity">
    <text evidence="2">Belongs to the non-repetitive/WGA-negative nucleoporin family.</text>
</comment>
<proteinExistence type="inferred from homology"/>
<comment type="caution">
    <text evidence="8">The sequence shown here is derived from an EMBL/GenBank/DDBJ whole genome shotgun (WGS) entry which is preliminary data.</text>
</comment>
<feature type="compositionally biased region" description="Polar residues" evidence="5">
    <location>
        <begin position="1"/>
        <end position="10"/>
    </location>
</feature>
<protein>
    <submittedName>
        <fullName evidence="8">Non-repetitive/WGA-negative nucleoporin</fullName>
    </submittedName>
</protein>
<name>A0ABR4PYP1_9HELO</name>
<keyword evidence="9" id="KW-1185">Reference proteome</keyword>
<dbReference type="InterPro" id="IPR042537">
    <property type="entry name" value="Nucleoporin_Nup155_C_2"/>
</dbReference>
<evidence type="ECO:0000256" key="1">
    <source>
        <dbReference type="ARBA" id="ARBA00004123"/>
    </source>
</evidence>
<feature type="compositionally biased region" description="Low complexity" evidence="5">
    <location>
        <begin position="48"/>
        <end position="63"/>
    </location>
</feature>
<accession>A0ABR4PYP1</accession>